<sequence length="2877" mass="313234">MGGFSVVEEATAAVGKREYGDTWGNPLFHSHHRRSKSASDRNASVLGGGVLRSIKQDQDETYVLPYSASVSRGQSPLHDYANYFNKNISSNHRASLEKDIEQLQLRLQQEKSMRMMLERTMGRASSTLSPGHRHFAAQTKELIAEIELLEEEVANREQHVLSLYRNIFDSVSRPPSAQNSVMASPAHTKHGSRKHPCIISSAFCSSKKFPLRPLQALVSLDDPWKRSHKTSHTPMSNSKNNIDTEKMCFDQTKVREKVQAMDKTSVLRTLKDHLYQCPSKLSEEMVRCMAAVYCWLRSAASVNTEANRSPLLSRSSTNVIQPRRGTGEDRDWSCKSMIEISWISTDKSQFSRASYAINNYRVLVEQLERVSFSQMENDAQTAFWINVYNALVMHAYLAYGIPNNSLRRLALFHKAAYNIGGHVISANAIEHAIFCFRTPRSGRWLETILSTALRKKSGEERQLSSKLGLLKFQPLVCFALCTGAFSDPALKVYTASNVGEELEAAKREFLQANIVVKKSRKVFLPKVLERYAREASLNSDDILKWLTENVDKKLHDSIQKCIDRTSGKKASQIIEWLPYSSRFRYIFSKYLAEKPWWITTLLFQAVQSLCLSNKSAVRAVDERTIGEQLRDQTGRISSPDGGRDTPMDYDDNDFQSQNLHLAGEGSTKFPPVLRPYALPKFDFDDSLQGHLRFDSLVETEVFLGIESNEDNQWIEDFSRGSSGIEFNSSAAESCSISRRNNVWSEATSSESVEMLLKSVGQEETILRQTIVEESDACDELGSLTKQMEPSLKHDDDILPKIGDDTDSKSTLPQDEIPENFSVLKEDIPVEPCVEDTSKTHEDEFSVDGRSGELDPNAVSVKGGVPMIEEDTFADSKSNVADRRNINPLVDEYLDHKTQEGFSASGMQVDNMVPRAQNIISSGGELNNEDLQQEIDDVGNMNLDGMQTGNDERKEGFHALSREAENLDGNAVESGTFHWENPLGSTLKVESEKEGNDIDNHIINVEEPSSMVNKIVSALHTAEQCTEDVDSRIPVGTRKCDAVLFKDTEFGEPSKVNTHEVSRLAFEGDTNFEGYAVQVSGSEAGISASVEPKMDAIVQLTYGQESVVEKDNLLESSQQLDNEILVSKSEASLSSKEDNKVSKVEDKENSSSHMGGISTVTVCSSAELLREACETGTLKVGQVVFGVSRENLVAEDHVPSSILDESTQICEADKIYGQGDVHKCDIDVSISDKKSTRLPSESSNVDCVVDGSLIVDKGAGSSSHCEVSAGNEPVMLLDVTVSKESALNATLENAKVASLDMTGVLHPSENVNTIDGVGDYKEVITVSSVGGFTHSDKESTATKISTEARLSTLKESSELETEPGPASESEKDASIDTAGKLLQKTVHQSLPKADTCNAEIQSEIQRVVVNEVNQECIRGNEVHAVVCDVAAKEGGAADAVVFLEKCEEVTVEENLEKASSEASGSLSSAICAMESGNASSNPDKPTGSPNIISTTELSQSEKEKEGVRASTQEEVNRSPDQKASVAEDPKGKDSSKDEQSFSFEIGSLADMSRKDTGKNSQPFPPISAGKILPIVEGSPSSSGLGQMDAKISQDNSTGSPQVSEGQITRGGSKGTHERKTRRASGKTAIGKETPKRGNHMKEPTPTKQSERGDKAATASLSPSAIFQFVQSREMQHYGHVEGNSTKPIFVITASASSLPDLNTSASPSTLFQQPFTDLQQVQLRAQIFVYGALIQGTAPEEAHMISAFGGPDGGRNVWENAWRACMERLHSQKSHPITPETPLPSRSGARAPDQASKQSTLQSKGVSSPLGRASSKGTPTVVNSMIPLSSPLWSMPTPSGDALQSSVMQRGSVMDYQQTLSPLHPFQTPPVRNFVGHHTPWISQGPFRGPWMASPQTSAAPDASARLPNTEAIKLTPVKESSVPHSSGIKHPVVHSGVPTSTSLLDPKKVTASPGKNSTDPKSRKRRKNPVSEDLGQIVLQSQSQPEPVSTPAVTTHLPTSVAITMPTGFASKATSEKFVISESPISSMDPLQKKADQDVQQRASLSEETLSKVKEARLQAEDAAVLSAAAVSHSQEVWSQLEERRNSGLVSDVDAKLASAAVAVAAAAAVAKAAAAAAKVASNAALQAKIMAEEALVLNGYGNPSQSTGTSLPDSMNILGQATPASILKGDNRTNSSSSIIIAAKEAVRKRVEAASAATKRAENMDAIVKAAELAAEAISQAGKIVAMGDPLPLTELLDFGPEGYWKVSRESTELVGKSIEVNREKLSNDIVGEGPGTSNKHIKDGPLEKETKSTTHEKSHLQMEMPKESMVDHMRLVDGISVPIPTNETDSRVQKGRKVSDLAKTIGVVPESEIGSRSTVRNEYEKAAETFKEDSIKEGSHVEVLKDTDGFKAAWFTANVLSLEDGKAYVCYTELQTDNAEGPLKEWVSLQGEGDKVPKIRTARPVTIMRYEGTRKRRRAAMGDYNWSVGDRVDAWIRDSWCEGIITEKNKKDETELTVHFPAQGETSVVRAWHLRPSLIWKDGEWIEWSNLRENVSASHEGDMPQEKRIKLGSPAVEAKGKDKILESKGAVELGKSEESRLLDLSENEKVFNVGKNTRNENKPDALRTLRTGLQKEGSRVVIGVPKPGKKRKFMEVSKHYVADRGNKINEPNDSVKFVKYLMPQGSGSRGWKNSTKSSILKDKRVAETKPRGLKTGKPQSVSGRTVPAKDNLSINAVSAPDDGTLTNHSAKVKDSVSHAENASGKHNQFDIGSLSSTLGTAEGPILFSSRASSSDGSSKKVSTSNAKSERANKGKLAPAGGKLAKIEEDKTFNGNSAKLTSEVVEPRRSNRRIQPTSRLLEGLQSSLIISKIPSVSHDKGHKSSNRSASRGNNHG</sequence>
<feature type="compositionally biased region" description="Basic and acidic residues" evidence="2">
    <location>
        <begin position="2681"/>
        <end position="2692"/>
    </location>
</feature>
<feature type="region of interest" description="Disordered" evidence="2">
    <location>
        <begin position="1885"/>
        <end position="1971"/>
    </location>
</feature>
<dbReference type="Pfam" id="PF05641">
    <property type="entry name" value="Agenet"/>
    <property type="match status" value="1"/>
</dbReference>
<dbReference type="EMBL" id="JRKL02012525">
    <property type="protein sequence ID" value="KAF3944906.1"/>
    <property type="molecule type" value="Genomic_DNA"/>
</dbReference>
<dbReference type="InterPro" id="IPR008395">
    <property type="entry name" value="Agenet-like_dom"/>
</dbReference>
<feature type="compositionally biased region" description="Polar residues" evidence="2">
    <location>
        <begin position="2834"/>
        <end position="2850"/>
    </location>
</feature>
<dbReference type="CDD" id="cd20405">
    <property type="entry name" value="Tudor_Agenet_AtDUF_rpt1_3"/>
    <property type="match status" value="1"/>
</dbReference>
<reference evidence="4" key="1">
    <citation type="submission" date="2020-03" db="EMBL/GenBank/DDBJ databases">
        <title>Castanea mollissima Vanexum genome sequencing.</title>
        <authorList>
            <person name="Staton M."/>
        </authorList>
    </citation>
    <scope>NUCLEOTIDE SEQUENCE</scope>
    <source>
        <tissue evidence="4">Leaf</tissue>
    </source>
</reference>
<name>A0A8J4VE55_9ROSI</name>
<feature type="region of interest" description="Disordered" evidence="2">
    <location>
        <begin position="2269"/>
        <end position="2305"/>
    </location>
</feature>
<dbReference type="InterPro" id="IPR014002">
    <property type="entry name" value="Agenet_dom_plant"/>
</dbReference>
<keyword evidence="1" id="KW-0175">Coiled coil</keyword>
<feature type="region of interest" description="Disordered" evidence="2">
    <location>
        <begin position="2667"/>
        <end position="2730"/>
    </location>
</feature>
<evidence type="ECO:0000313" key="4">
    <source>
        <dbReference type="EMBL" id="KAF3944906.1"/>
    </source>
</evidence>
<gene>
    <name evidence="4" type="ORF">CMV_028676</name>
</gene>
<dbReference type="InterPro" id="IPR055274">
    <property type="entry name" value="SWO1"/>
</dbReference>
<evidence type="ECO:0000259" key="3">
    <source>
        <dbReference type="SMART" id="SM00743"/>
    </source>
</evidence>
<dbReference type="SMART" id="SM00743">
    <property type="entry name" value="Agenet"/>
    <property type="match status" value="2"/>
</dbReference>
<evidence type="ECO:0000313" key="5">
    <source>
        <dbReference type="Proteomes" id="UP000737018"/>
    </source>
</evidence>
<dbReference type="PANTHER" id="PTHR48429:SF1">
    <property type="entry name" value="AGENET DOMAIN-CONTAINING PROTEIN"/>
    <property type="match status" value="1"/>
</dbReference>
<feature type="region of interest" description="Disordered" evidence="2">
    <location>
        <begin position="1769"/>
        <end position="1821"/>
    </location>
</feature>
<feature type="compositionally biased region" description="Basic and acidic residues" evidence="2">
    <location>
        <begin position="1631"/>
        <end position="1653"/>
    </location>
</feature>
<dbReference type="Pfam" id="PF14389">
    <property type="entry name" value="Lzipper-MIP1"/>
    <property type="match status" value="1"/>
</dbReference>
<feature type="compositionally biased region" description="Polar residues" evidence="2">
    <location>
        <begin position="1591"/>
        <end position="1605"/>
    </location>
</feature>
<feature type="compositionally biased region" description="Polar residues" evidence="2">
    <location>
        <begin position="1475"/>
        <end position="1497"/>
    </location>
</feature>
<dbReference type="Pfam" id="PF04784">
    <property type="entry name" value="DUF547"/>
    <property type="match status" value="1"/>
</dbReference>
<proteinExistence type="predicted"/>
<feature type="region of interest" description="Disordered" evidence="2">
    <location>
        <begin position="1473"/>
        <end position="1657"/>
    </location>
</feature>
<evidence type="ECO:0000256" key="1">
    <source>
        <dbReference type="SAM" id="Coils"/>
    </source>
</evidence>
<accession>A0A8J4VE55</accession>
<feature type="domain" description="Agenet" evidence="3">
    <location>
        <begin position="2375"/>
        <end position="2439"/>
    </location>
</feature>
<dbReference type="InterPro" id="IPR025757">
    <property type="entry name" value="MIP1_Leuzipper"/>
</dbReference>
<dbReference type="Proteomes" id="UP000737018">
    <property type="component" value="Unassembled WGS sequence"/>
</dbReference>
<keyword evidence="5" id="KW-1185">Reference proteome</keyword>
<evidence type="ECO:0000256" key="2">
    <source>
        <dbReference type="SAM" id="MobiDB-lite"/>
    </source>
</evidence>
<feature type="compositionally biased region" description="Low complexity" evidence="2">
    <location>
        <begin position="2770"/>
        <end position="2786"/>
    </location>
</feature>
<feature type="region of interest" description="Disordered" evidence="2">
    <location>
        <begin position="835"/>
        <end position="856"/>
    </location>
</feature>
<protein>
    <recommendedName>
        <fullName evidence="3">Agenet domain-containing protein</fullName>
    </recommendedName>
</protein>
<dbReference type="PANTHER" id="PTHR48429">
    <property type="entry name" value="AGENET DOMAIN-CONTAINING PROTEIN"/>
    <property type="match status" value="1"/>
</dbReference>
<comment type="caution">
    <text evidence="4">The sequence shown here is derived from an EMBL/GenBank/DDBJ whole genome shotgun (WGS) entry which is preliminary data.</text>
</comment>
<feature type="region of interest" description="Disordered" evidence="2">
    <location>
        <begin position="1331"/>
        <end position="1372"/>
    </location>
</feature>
<organism evidence="4 5">
    <name type="scientific">Castanea mollissima</name>
    <name type="common">Chinese chestnut</name>
    <dbReference type="NCBI Taxonomy" id="60419"/>
    <lineage>
        <taxon>Eukaryota</taxon>
        <taxon>Viridiplantae</taxon>
        <taxon>Streptophyta</taxon>
        <taxon>Embryophyta</taxon>
        <taxon>Tracheophyta</taxon>
        <taxon>Spermatophyta</taxon>
        <taxon>Magnoliopsida</taxon>
        <taxon>eudicotyledons</taxon>
        <taxon>Gunneridae</taxon>
        <taxon>Pentapetalae</taxon>
        <taxon>rosids</taxon>
        <taxon>fabids</taxon>
        <taxon>Fagales</taxon>
        <taxon>Fagaceae</taxon>
        <taxon>Castanea</taxon>
    </lineage>
</organism>
<feature type="coiled-coil region" evidence="1">
    <location>
        <begin position="93"/>
        <end position="159"/>
    </location>
</feature>
<feature type="compositionally biased region" description="Basic and acidic residues" evidence="2">
    <location>
        <begin position="1513"/>
        <end position="1538"/>
    </location>
</feature>
<feature type="compositionally biased region" description="Polar residues" evidence="2">
    <location>
        <begin position="1794"/>
        <end position="1805"/>
    </location>
</feature>
<feature type="compositionally biased region" description="Polar residues" evidence="2">
    <location>
        <begin position="2867"/>
        <end position="2877"/>
    </location>
</feature>
<dbReference type="InterPro" id="IPR006869">
    <property type="entry name" value="DUF547"/>
</dbReference>
<feature type="region of interest" description="Disordered" evidence="2">
    <location>
        <begin position="174"/>
        <end position="193"/>
    </location>
</feature>
<feature type="region of interest" description="Disordered" evidence="2">
    <location>
        <begin position="2770"/>
        <end position="2877"/>
    </location>
</feature>
<dbReference type="OrthoDB" id="433924at2759"/>
<feature type="domain" description="Agenet" evidence="3">
    <location>
        <begin position="2466"/>
        <end position="2524"/>
    </location>
</feature>
<feature type="compositionally biased region" description="Basic and acidic residues" evidence="2">
    <location>
        <begin position="2282"/>
        <end position="2305"/>
    </location>
</feature>